<protein>
    <submittedName>
        <fullName evidence="2">DNA-binding protein</fullName>
    </submittedName>
</protein>
<sequence length="65" mass="7268">MSKNKSQLRLSSIAVAAEYCDVHTVTIRRWIASGRLNAYRVGPRLLKVDLDELDEMLRPIGGGVK</sequence>
<dbReference type="Pfam" id="PF12728">
    <property type="entry name" value="HTH_17"/>
    <property type="match status" value="1"/>
</dbReference>
<dbReference type="Proteomes" id="UP000320095">
    <property type="component" value="Unassembled WGS sequence"/>
</dbReference>
<dbReference type="EMBL" id="RCZG01000001">
    <property type="protein sequence ID" value="TPG37099.1"/>
    <property type="molecule type" value="Genomic_DNA"/>
</dbReference>
<name>A0A502EJ69_9MYCO</name>
<feature type="domain" description="Helix-turn-helix" evidence="1">
    <location>
        <begin position="13"/>
        <end position="58"/>
    </location>
</feature>
<dbReference type="GO" id="GO:0003677">
    <property type="term" value="F:DNA binding"/>
    <property type="evidence" value="ECO:0007669"/>
    <property type="project" value="UniProtKB-KW"/>
</dbReference>
<keyword evidence="3" id="KW-1185">Reference proteome</keyword>
<dbReference type="InterPro" id="IPR010093">
    <property type="entry name" value="SinI_DNA-bd"/>
</dbReference>
<evidence type="ECO:0000259" key="1">
    <source>
        <dbReference type="Pfam" id="PF12728"/>
    </source>
</evidence>
<organism evidence="2 3">
    <name type="scientific">Mycolicibacterium hodleri</name>
    <dbReference type="NCBI Taxonomy" id="49897"/>
    <lineage>
        <taxon>Bacteria</taxon>
        <taxon>Bacillati</taxon>
        <taxon>Actinomycetota</taxon>
        <taxon>Actinomycetes</taxon>
        <taxon>Mycobacteriales</taxon>
        <taxon>Mycobacteriaceae</taxon>
        <taxon>Mycolicibacterium</taxon>
    </lineage>
</organism>
<dbReference type="InterPro" id="IPR041657">
    <property type="entry name" value="HTH_17"/>
</dbReference>
<dbReference type="NCBIfam" id="TIGR01764">
    <property type="entry name" value="excise"/>
    <property type="match status" value="1"/>
</dbReference>
<accession>A0A502EJ69</accession>
<comment type="caution">
    <text evidence="2">The sequence shown here is derived from an EMBL/GenBank/DDBJ whole genome shotgun (WGS) entry which is preliminary data.</text>
</comment>
<dbReference type="AlphaFoldDB" id="A0A502EJ69"/>
<dbReference type="OrthoDB" id="4870800at2"/>
<proteinExistence type="predicted"/>
<gene>
    <name evidence="2" type="ORF">EAH80_04365</name>
</gene>
<evidence type="ECO:0000313" key="3">
    <source>
        <dbReference type="Proteomes" id="UP000320095"/>
    </source>
</evidence>
<keyword evidence="2" id="KW-0238">DNA-binding</keyword>
<dbReference type="RefSeq" id="WP_140688213.1">
    <property type="nucleotide sequence ID" value="NZ_RCZG01000001.1"/>
</dbReference>
<evidence type="ECO:0000313" key="2">
    <source>
        <dbReference type="EMBL" id="TPG37099.1"/>
    </source>
</evidence>
<reference evidence="2 3" key="1">
    <citation type="journal article" date="2019" name="Environ. Microbiol.">
        <title>Species interactions and distinct microbial communities in high Arctic permafrost affected cryosols are associated with the CH4 and CO2 gas fluxes.</title>
        <authorList>
            <person name="Altshuler I."/>
            <person name="Hamel J."/>
            <person name="Turney S."/>
            <person name="Magnuson E."/>
            <person name="Levesque R."/>
            <person name="Greer C."/>
            <person name="Whyte L.G."/>
        </authorList>
    </citation>
    <scope>NUCLEOTIDE SEQUENCE [LARGE SCALE GENOMIC DNA]</scope>
    <source>
        <strain evidence="2 3">S5.20</strain>
    </source>
</reference>